<organism evidence="3 4">
    <name type="scientific">Luteolibacter luteus</name>
    <dbReference type="NCBI Taxonomy" id="2728835"/>
    <lineage>
        <taxon>Bacteria</taxon>
        <taxon>Pseudomonadati</taxon>
        <taxon>Verrucomicrobiota</taxon>
        <taxon>Verrucomicrobiia</taxon>
        <taxon>Verrucomicrobiales</taxon>
        <taxon>Verrucomicrobiaceae</taxon>
        <taxon>Luteolibacter</taxon>
    </lineage>
</organism>
<dbReference type="KEGG" id="luo:HHL09_03015"/>
<dbReference type="CDD" id="cd02652">
    <property type="entry name" value="nuc_hydro_2"/>
    <property type="match status" value="1"/>
</dbReference>
<feature type="domain" description="Inosine/uridine-preferring nucleoside hydrolase" evidence="2">
    <location>
        <begin position="36"/>
        <end position="251"/>
    </location>
</feature>
<dbReference type="EMBL" id="CP051774">
    <property type="protein sequence ID" value="QJE94791.1"/>
    <property type="molecule type" value="Genomic_DNA"/>
</dbReference>
<keyword evidence="4" id="KW-1185">Reference proteome</keyword>
<keyword evidence="3" id="KW-0378">Hydrolase</keyword>
<dbReference type="RefSeq" id="WP_169453012.1">
    <property type="nucleotide sequence ID" value="NZ_CP051774.1"/>
</dbReference>
<proteinExistence type="predicted"/>
<accession>A0A858RDU4</accession>
<dbReference type="Pfam" id="PF01156">
    <property type="entry name" value="IU_nuc_hydro"/>
    <property type="match status" value="1"/>
</dbReference>
<dbReference type="PANTHER" id="PTHR43264:SF1">
    <property type="entry name" value="INOSINE_URIDINE-PREFERRING NUCLEOSIDE HYDROLASE DOMAIN-CONTAINING PROTEIN"/>
    <property type="match status" value="1"/>
</dbReference>
<sequence length="345" mass="37821">MIGRLVIDDSLPTVFRTTLLSLLFATSALAADPVPLIFDTDMGNDIDDALALAMIHSLESRGACKLLAVTVTKDHPKAAPFVDILNTRYGRPDIPIGVVKGGATKEEGKFLKLADAKAADGSPLYPHDLLDGSTAPDAIPLLRRTLEQQPDGSVVIVQVGFFTNLLRLLESAPDENSPLSGRDLVAKKVKLLSLMAGAFTPIDHNTRYREYNVVYDIPAAQEVTAEWPTPMVWSGFETGNAVTYPHQSIDLDFPAQDPIKEAYYLYETPPHDRPTWDLTAVLHAVYPDRGYFELSPPGKVVVDQDGTTDFAPQEKGRDRYLILNPTLAARAREAMVQLCTQPLAR</sequence>
<dbReference type="SUPFAM" id="SSF53590">
    <property type="entry name" value="Nucleoside hydrolase"/>
    <property type="match status" value="1"/>
</dbReference>
<evidence type="ECO:0000256" key="1">
    <source>
        <dbReference type="SAM" id="SignalP"/>
    </source>
</evidence>
<evidence type="ECO:0000259" key="2">
    <source>
        <dbReference type="Pfam" id="PF01156"/>
    </source>
</evidence>
<dbReference type="GO" id="GO:0016799">
    <property type="term" value="F:hydrolase activity, hydrolyzing N-glycosyl compounds"/>
    <property type="evidence" value="ECO:0007669"/>
    <property type="project" value="InterPro"/>
</dbReference>
<dbReference type="Gene3D" id="3.90.245.10">
    <property type="entry name" value="Ribonucleoside hydrolase-like"/>
    <property type="match status" value="1"/>
</dbReference>
<protein>
    <submittedName>
        <fullName evidence="3">Nucleoside hydrolase</fullName>
    </submittedName>
</protein>
<reference evidence="3 4" key="1">
    <citation type="submission" date="2020-04" db="EMBL/GenBank/DDBJ databases">
        <title>Luteolibacter sp. G-1-1-1 isolated from soil.</title>
        <authorList>
            <person name="Dahal R.H."/>
        </authorList>
    </citation>
    <scope>NUCLEOTIDE SEQUENCE [LARGE SCALE GENOMIC DNA]</scope>
    <source>
        <strain evidence="3 4">G-1-1-1</strain>
    </source>
</reference>
<keyword evidence="1" id="KW-0732">Signal</keyword>
<evidence type="ECO:0000313" key="4">
    <source>
        <dbReference type="Proteomes" id="UP000501812"/>
    </source>
</evidence>
<dbReference type="Proteomes" id="UP000501812">
    <property type="component" value="Chromosome"/>
</dbReference>
<name>A0A858RDU4_9BACT</name>
<dbReference type="InterPro" id="IPR001910">
    <property type="entry name" value="Inosine/uridine_hydrolase_dom"/>
</dbReference>
<evidence type="ECO:0000313" key="3">
    <source>
        <dbReference type="EMBL" id="QJE94791.1"/>
    </source>
</evidence>
<feature type="signal peptide" evidence="1">
    <location>
        <begin position="1"/>
        <end position="30"/>
    </location>
</feature>
<dbReference type="PANTHER" id="PTHR43264">
    <property type="match status" value="1"/>
</dbReference>
<gene>
    <name evidence="3" type="ORF">HHL09_03015</name>
</gene>
<dbReference type="AlphaFoldDB" id="A0A858RDU4"/>
<feature type="chain" id="PRO_5032874794" evidence="1">
    <location>
        <begin position="31"/>
        <end position="345"/>
    </location>
</feature>
<dbReference type="InterPro" id="IPR036452">
    <property type="entry name" value="Ribo_hydro-like"/>
</dbReference>